<evidence type="ECO:0000313" key="2">
    <source>
        <dbReference type="Proteomes" id="UP000238916"/>
    </source>
</evidence>
<name>A0A2U3LD63_9FIRM</name>
<dbReference type="AlphaFoldDB" id="A0A2U3LD63"/>
<accession>A0A2U3LD63</accession>
<protein>
    <submittedName>
        <fullName evidence="1">Uncharacterized protein</fullName>
    </submittedName>
</protein>
<organism evidence="1 2">
    <name type="scientific">Candidatus Desulfosporosinus infrequens</name>
    <dbReference type="NCBI Taxonomy" id="2043169"/>
    <lineage>
        <taxon>Bacteria</taxon>
        <taxon>Bacillati</taxon>
        <taxon>Bacillota</taxon>
        <taxon>Clostridia</taxon>
        <taxon>Eubacteriales</taxon>
        <taxon>Desulfitobacteriaceae</taxon>
        <taxon>Desulfosporosinus</taxon>
    </lineage>
</organism>
<sequence>MLSSSYQQTLQAMQNVKANTEALEGKKLSLGAYKASILQAQATFSSAEAFVQANPPTEDKLNPSYQELLAGISLAKDSMDVVLNGVSALSPASFYAAREMGRQAQHQVIDAFAHF</sequence>
<proteinExistence type="predicted"/>
<dbReference type="EMBL" id="OMOF01000404">
    <property type="protein sequence ID" value="SPF49828.1"/>
    <property type="molecule type" value="Genomic_DNA"/>
</dbReference>
<reference evidence="2" key="1">
    <citation type="submission" date="2018-02" db="EMBL/GenBank/DDBJ databases">
        <authorList>
            <person name="Hausmann B."/>
        </authorList>
    </citation>
    <scope>NUCLEOTIDE SEQUENCE [LARGE SCALE GENOMIC DNA]</scope>
    <source>
        <strain evidence="2">Peat soil MAG SbF1</strain>
    </source>
</reference>
<dbReference type="Proteomes" id="UP000238916">
    <property type="component" value="Unassembled WGS sequence"/>
</dbReference>
<gene>
    <name evidence="1" type="ORF">SBF1_4620005</name>
</gene>
<dbReference type="OrthoDB" id="1799292at2"/>
<evidence type="ECO:0000313" key="1">
    <source>
        <dbReference type="EMBL" id="SPF49828.1"/>
    </source>
</evidence>